<evidence type="ECO:0000313" key="10">
    <source>
        <dbReference type="Proteomes" id="UP000198253"/>
    </source>
</evidence>
<dbReference type="PANTHER" id="PTHR23513">
    <property type="entry name" value="INTEGRAL MEMBRANE EFFLUX PROTEIN-RELATED"/>
    <property type="match status" value="1"/>
</dbReference>
<dbReference type="GO" id="GO:0022857">
    <property type="term" value="F:transmembrane transporter activity"/>
    <property type="evidence" value="ECO:0007669"/>
    <property type="project" value="InterPro"/>
</dbReference>
<organism evidence="9 10">
    <name type="scientific">Micromonospora echinospora</name>
    <name type="common">Micromonospora purpurea</name>
    <dbReference type="NCBI Taxonomy" id="1877"/>
    <lineage>
        <taxon>Bacteria</taxon>
        <taxon>Bacillati</taxon>
        <taxon>Actinomycetota</taxon>
        <taxon>Actinomycetes</taxon>
        <taxon>Micromonosporales</taxon>
        <taxon>Micromonosporaceae</taxon>
        <taxon>Micromonospora</taxon>
    </lineage>
</organism>
<keyword evidence="5 7" id="KW-1133">Transmembrane helix</keyword>
<dbReference type="PROSITE" id="PS50850">
    <property type="entry name" value="MFS"/>
    <property type="match status" value="1"/>
</dbReference>
<dbReference type="InterPro" id="IPR036259">
    <property type="entry name" value="MFS_trans_sf"/>
</dbReference>
<evidence type="ECO:0000256" key="1">
    <source>
        <dbReference type="ARBA" id="ARBA00004651"/>
    </source>
</evidence>
<feature type="transmembrane region" description="Helical" evidence="7">
    <location>
        <begin position="314"/>
        <end position="333"/>
    </location>
</feature>
<dbReference type="PANTHER" id="PTHR23513:SF11">
    <property type="entry name" value="STAPHYLOFERRIN A TRANSPORTER"/>
    <property type="match status" value="1"/>
</dbReference>
<evidence type="ECO:0000256" key="3">
    <source>
        <dbReference type="ARBA" id="ARBA00022475"/>
    </source>
</evidence>
<dbReference type="Pfam" id="PF05977">
    <property type="entry name" value="MFS_3"/>
    <property type="match status" value="1"/>
</dbReference>
<proteinExistence type="predicted"/>
<dbReference type="Gene3D" id="1.20.1250.20">
    <property type="entry name" value="MFS general substrate transporter like domains"/>
    <property type="match status" value="1"/>
</dbReference>
<feature type="transmembrane region" description="Helical" evidence="7">
    <location>
        <begin position="381"/>
        <end position="403"/>
    </location>
</feature>
<evidence type="ECO:0000256" key="7">
    <source>
        <dbReference type="SAM" id="Phobius"/>
    </source>
</evidence>
<keyword evidence="3" id="KW-1003">Cell membrane</keyword>
<evidence type="ECO:0000259" key="8">
    <source>
        <dbReference type="PROSITE" id="PS50850"/>
    </source>
</evidence>
<dbReference type="RefSeq" id="WP_088980986.1">
    <property type="nucleotide sequence ID" value="NZ_LT607413.1"/>
</dbReference>
<evidence type="ECO:0000313" key="9">
    <source>
        <dbReference type="EMBL" id="SCE86615.1"/>
    </source>
</evidence>
<keyword evidence="6 7" id="KW-0472">Membrane</keyword>
<gene>
    <name evidence="9" type="ORF">GA0070618_1497</name>
</gene>
<feature type="transmembrane region" description="Helical" evidence="7">
    <location>
        <begin position="229"/>
        <end position="250"/>
    </location>
</feature>
<feature type="transmembrane region" description="Helical" evidence="7">
    <location>
        <begin position="354"/>
        <end position="375"/>
    </location>
</feature>
<accession>A0A1C4VS25</accession>
<dbReference type="InterPro" id="IPR010290">
    <property type="entry name" value="TM_effector"/>
</dbReference>
<feature type="transmembrane region" description="Helical" evidence="7">
    <location>
        <begin position="20"/>
        <end position="38"/>
    </location>
</feature>
<dbReference type="Proteomes" id="UP000198253">
    <property type="component" value="Chromosome I"/>
</dbReference>
<evidence type="ECO:0000256" key="6">
    <source>
        <dbReference type="ARBA" id="ARBA00023136"/>
    </source>
</evidence>
<protein>
    <submittedName>
        <fullName evidence="9">Predicted arabinose efflux permease, MFS family</fullName>
    </submittedName>
</protein>
<dbReference type="AlphaFoldDB" id="A0A1C4VS25"/>
<dbReference type="EMBL" id="LT607413">
    <property type="protein sequence ID" value="SCE86615.1"/>
    <property type="molecule type" value="Genomic_DNA"/>
</dbReference>
<feature type="transmembrane region" description="Helical" evidence="7">
    <location>
        <begin position="82"/>
        <end position="103"/>
    </location>
</feature>
<evidence type="ECO:0000256" key="5">
    <source>
        <dbReference type="ARBA" id="ARBA00022989"/>
    </source>
</evidence>
<feature type="transmembrane region" description="Helical" evidence="7">
    <location>
        <begin position="262"/>
        <end position="283"/>
    </location>
</feature>
<keyword evidence="4 7" id="KW-0812">Transmembrane</keyword>
<evidence type="ECO:0000256" key="4">
    <source>
        <dbReference type="ARBA" id="ARBA00022692"/>
    </source>
</evidence>
<sequence length="447" mass="47651">MRTKLSTMFQSLQIRNYRLFASGQLIKLIGVWMMFIAQDWLVLDLSGDSATALGIVTALQFAPVLLLTLLSGRLADRYDKRLLLFVANAFWSVLALGMSLLVLTGLVQLWHVYLFAVLLGVANAVEVPVRQAFVSELVGTPLLPNALALSAATFNSARIIGPALAGIAIALVDVGPVFLVSALSSLAPLANVVRMNPAELYREDLRPVKERDSAKVVDGLRYVAKRPDLLLPMALMSIIGMSLFNFQITLAALAKTVFDTGAASFGLFTTTLAVGSLAGALAGSGRRSRPSVWTVLGAAVACSVFGVLVGLAPAYWLVVALLLPTGFFVLYFAQAANQRVQLGTDAAFRGRVMALWVLVFLGTNPVGAPLIGWVAETYGAGVSIWAGGLISLTVALIALTWQLRRSGARIRLRVNPLPRLYVVPPPTVDLPGRGTCGTRVPAEAGVR</sequence>
<name>A0A1C4VS25_MICEC</name>
<dbReference type="CDD" id="cd06173">
    <property type="entry name" value="MFS_MefA_like"/>
    <property type="match status" value="1"/>
</dbReference>
<keyword evidence="2" id="KW-0813">Transport</keyword>
<feature type="transmembrane region" description="Helical" evidence="7">
    <location>
        <begin position="50"/>
        <end position="70"/>
    </location>
</feature>
<keyword evidence="10" id="KW-1185">Reference proteome</keyword>
<dbReference type="SUPFAM" id="SSF103473">
    <property type="entry name" value="MFS general substrate transporter"/>
    <property type="match status" value="1"/>
</dbReference>
<dbReference type="InterPro" id="IPR020846">
    <property type="entry name" value="MFS_dom"/>
</dbReference>
<comment type="subcellular location">
    <subcellularLocation>
        <location evidence="1">Cell membrane</location>
        <topology evidence="1">Multi-pass membrane protein</topology>
    </subcellularLocation>
</comment>
<feature type="transmembrane region" description="Helical" evidence="7">
    <location>
        <begin position="163"/>
        <end position="186"/>
    </location>
</feature>
<feature type="domain" description="Major facilitator superfamily (MFS) profile" evidence="8">
    <location>
        <begin position="16"/>
        <end position="406"/>
    </location>
</feature>
<dbReference type="OrthoDB" id="9775268at2"/>
<evidence type="ECO:0000256" key="2">
    <source>
        <dbReference type="ARBA" id="ARBA00022448"/>
    </source>
</evidence>
<feature type="transmembrane region" description="Helical" evidence="7">
    <location>
        <begin position="137"/>
        <end position="157"/>
    </location>
</feature>
<dbReference type="InParanoid" id="A0A1C4VS25"/>
<dbReference type="GO" id="GO:0005886">
    <property type="term" value="C:plasma membrane"/>
    <property type="evidence" value="ECO:0007669"/>
    <property type="project" value="UniProtKB-SubCell"/>
</dbReference>
<feature type="transmembrane region" description="Helical" evidence="7">
    <location>
        <begin position="290"/>
        <end position="308"/>
    </location>
</feature>
<reference evidence="10" key="1">
    <citation type="submission" date="2016-06" db="EMBL/GenBank/DDBJ databases">
        <authorList>
            <person name="Varghese N."/>
            <person name="Submissions Spin"/>
        </authorList>
    </citation>
    <scope>NUCLEOTIDE SEQUENCE [LARGE SCALE GENOMIC DNA]</scope>
    <source>
        <strain evidence="10">DSM 43816</strain>
    </source>
</reference>
<feature type="transmembrane region" description="Helical" evidence="7">
    <location>
        <begin position="109"/>
        <end position="125"/>
    </location>
</feature>